<organism evidence="5 7">
    <name type="scientific">Horsepox virus</name>
    <name type="common">HSPV</name>
    <dbReference type="NCBI Taxonomy" id="397342"/>
    <lineage>
        <taxon>Viruses</taxon>
        <taxon>Varidnaviria</taxon>
        <taxon>Bamfordvirae</taxon>
        <taxon>Nucleocytoviricota</taxon>
        <taxon>Pokkesviricetes</taxon>
        <taxon>Chitovirales</taxon>
        <taxon>Poxviridae</taxon>
        <taxon>Chordopoxvirinae</taxon>
        <taxon>Orthopoxvirus</taxon>
        <taxon>Vaccinia virus</taxon>
    </lineage>
</organism>
<dbReference type="SUPFAM" id="SSF52540">
    <property type="entry name" value="P-loop containing nucleoside triphosphate hydrolases"/>
    <property type="match status" value="1"/>
</dbReference>
<protein>
    <submittedName>
        <fullName evidence="5">HSPV178b</fullName>
    </submittedName>
</protein>
<dbReference type="Proteomes" id="UP000315999">
    <property type="component" value="Segment"/>
</dbReference>
<comment type="similarity">
    <text evidence="1">Belongs to the guanylate kinase family.</text>
</comment>
<dbReference type="PANTHER" id="PTHR23117:SF13">
    <property type="entry name" value="GUANYLATE KINASE"/>
    <property type="match status" value="1"/>
</dbReference>
<dbReference type="InterPro" id="IPR008144">
    <property type="entry name" value="Guanylate_kin-like_dom"/>
</dbReference>
<keyword evidence="2" id="KW-0808">Transferase</keyword>
<dbReference type="GO" id="GO:0004385">
    <property type="term" value="F:GMP kinase activity"/>
    <property type="evidence" value="ECO:0007669"/>
    <property type="project" value="TreeGrafter"/>
</dbReference>
<proteinExistence type="inferred from homology"/>
<evidence type="ECO:0000313" key="5">
    <source>
        <dbReference type="EMBL" id="ABH08289.1"/>
    </source>
</evidence>
<evidence type="ECO:0000256" key="3">
    <source>
        <dbReference type="ARBA" id="ARBA00022777"/>
    </source>
</evidence>
<evidence type="ECO:0000313" key="7">
    <source>
        <dbReference type="Proteomes" id="UP000111173"/>
    </source>
</evidence>
<dbReference type="Pfam" id="PF00625">
    <property type="entry name" value="Guanylate_kin"/>
    <property type="match status" value="1"/>
</dbReference>
<feature type="domain" description="Guanylate kinase-like" evidence="4">
    <location>
        <begin position="1"/>
        <end position="87"/>
    </location>
</feature>
<dbReference type="InterPro" id="IPR027417">
    <property type="entry name" value="P-loop_NTPase"/>
</dbReference>
<dbReference type="Gene3D" id="3.40.50.300">
    <property type="entry name" value="P-loop containing nucleotide triphosphate hydrolases"/>
    <property type="match status" value="1"/>
</dbReference>
<organismHost>
    <name type="scientific">Bos taurus</name>
    <name type="common">Bovine</name>
    <dbReference type="NCBI Taxonomy" id="9913"/>
</organismHost>
<dbReference type="PROSITE" id="PS50052">
    <property type="entry name" value="GUANYLATE_KINASE_2"/>
    <property type="match status" value="1"/>
</dbReference>
<reference evidence="6" key="2">
    <citation type="journal article" date="2018" name="PLoS ONE">
        <title>Construction of an infectious horsepox virus vaccine from chemically synthesized DNA fragments.</title>
        <authorList>
            <person name="Noyce R.S."/>
            <person name="Lederman S."/>
            <person name="Evans D.H."/>
        </authorList>
    </citation>
    <scope>NUCLEOTIDE SEQUENCE [LARGE SCALE GENOMIC DNA]</scope>
    <source>
        <strain evidence="6">MNR</strain>
    </source>
</reference>
<evidence type="ECO:0000256" key="1">
    <source>
        <dbReference type="ARBA" id="ARBA00005790"/>
    </source>
</evidence>
<keyword evidence="3" id="KW-0418">Kinase</keyword>
<dbReference type="InterPro" id="IPR008145">
    <property type="entry name" value="GK/Ca_channel_bsu"/>
</dbReference>
<evidence type="ECO:0000256" key="2">
    <source>
        <dbReference type="ARBA" id="ARBA00022679"/>
    </source>
</evidence>
<name>Q0GNQ2_HSPV</name>
<evidence type="ECO:0000259" key="4">
    <source>
        <dbReference type="PROSITE" id="PS50052"/>
    </source>
</evidence>
<dbReference type="Proteomes" id="UP000111173">
    <property type="component" value="Segment"/>
</dbReference>
<accession>Q0GNQ2</accession>
<organismHost>
    <name type="scientific">Equus caballus</name>
    <name type="common">Horse</name>
    <dbReference type="NCBI Taxonomy" id="9796"/>
</organismHost>
<dbReference type="PANTHER" id="PTHR23117">
    <property type="entry name" value="GUANYLATE KINASE-RELATED"/>
    <property type="match status" value="1"/>
</dbReference>
<sequence length="97" mass="11407">MDLNIDGVRSFKNTYLMPYSVYIRPTSLKMVETKLRCRNTEANDEIHRRVILAKTDMDEANEAGLFDTIIIEDDVNLAYSKLIQILQDRIRMYFNTN</sequence>
<dbReference type="EMBL" id="DQ792504">
    <property type="protein sequence ID" value="ABH08289.1"/>
    <property type="molecule type" value="Genomic_DNA"/>
</dbReference>
<reference evidence="5" key="1">
    <citation type="journal article" date="2006" name="J. Virol.">
        <title>Genome of horsepox virus.</title>
        <authorList>
            <person name="Tulman E.R."/>
            <person name="Delhon G."/>
            <person name="Afonso C.L."/>
            <person name="Lu Z."/>
            <person name="Zsak L."/>
            <person name="Sandybaev N.T."/>
            <person name="Kerembekova U.Z."/>
            <person name="Zaitsev V.L."/>
            <person name="Kutish G.F."/>
            <person name="Rock D.L."/>
        </authorList>
    </citation>
    <scope>NUCLEOTIDE SEQUENCE [LARGE SCALE GENOMIC DNA]</scope>
    <source>
        <strain evidence="5">MNR-76</strain>
    </source>
</reference>
<dbReference type="EMBL" id="KY349117">
    <property type="protein sequence ID" value="AUD55345.1"/>
    <property type="molecule type" value="Genomic_DNA"/>
</dbReference>
<organismHost>
    <name type="scientific">Homo sapiens</name>
    <name type="common">Human</name>
    <dbReference type="NCBI Taxonomy" id="9606"/>
</organismHost>
<evidence type="ECO:0000313" key="6">
    <source>
        <dbReference type="EMBL" id="AUD55345.1"/>
    </source>
</evidence>